<keyword evidence="2" id="KW-1185">Reference proteome</keyword>
<comment type="caution">
    <text evidence="1">The sequence shown here is derived from an EMBL/GenBank/DDBJ whole genome shotgun (WGS) entry which is preliminary data.</text>
</comment>
<organism evidence="1 2">
    <name type="scientific">Streptomyces aureus</name>
    <dbReference type="NCBI Taxonomy" id="193461"/>
    <lineage>
        <taxon>Bacteria</taxon>
        <taxon>Bacillati</taxon>
        <taxon>Actinomycetota</taxon>
        <taxon>Actinomycetes</taxon>
        <taxon>Kitasatosporales</taxon>
        <taxon>Streptomycetaceae</taxon>
        <taxon>Streptomyces</taxon>
    </lineage>
</organism>
<sequence>MLAPDTETEAYLTQIDAWLGQGRRSKKGDATWSKGDLRVTVHHDDALPQDESADRDTPPGFRSVDAVILSDEIEVSRTVRQLPWQSNRAWSSVDRPPRAGARSVDVPGGRLAGALCRYPQGPSVRRLHWGRLTRLRLLRAGLIRAGRRGRLRWRDG</sequence>
<evidence type="ECO:0000313" key="2">
    <source>
        <dbReference type="Proteomes" id="UP001571476"/>
    </source>
</evidence>
<name>A0ABV4SF33_9ACTN</name>
<gene>
    <name evidence="1" type="ORF">ACEG43_05160</name>
</gene>
<dbReference type="RefSeq" id="WP_372561558.1">
    <property type="nucleotide sequence ID" value="NZ_JBGOSP010000002.1"/>
</dbReference>
<evidence type="ECO:0000313" key="1">
    <source>
        <dbReference type="EMBL" id="MFA3835573.1"/>
    </source>
</evidence>
<accession>A0ABV4SF33</accession>
<protein>
    <submittedName>
        <fullName evidence="1">Uncharacterized protein</fullName>
    </submittedName>
</protein>
<proteinExistence type="predicted"/>
<dbReference type="EMBL" id="JBGOSP010000002">
    <property type="protein sequence ID" value="MFA3835573.1"/>
    <property type="molecule type" value="Genomic_DNA"/>
</dbReference>
<dbReference type="Proteomes" id="UP001571476">
    <property type="component" value="Unassembled WGS sequence"/>
</dbReference>
<reference evidence="1 2" key="1">
    <citation type="submission" date="2024-08" db="EMBL/GenBank/DDBJ databases">
        <title>Genome sequence of Streptomyces aureus CACIA-1.46HGO.</title>
        <authorList>
            <person name="Evangelista-Martinez Z."/>
        </authorList>
    </citation>
    <scope>NUCLEOTIDE SEQUENCE [LARGE SCALE GENOMIC DNA]</scope>
    <source>
        <strain evidence="1 2">CACIA-1.46HGO</strain>
    </source>
</reference>